<gene>
    <name evidence="4" type="ORF">BJX68DRAFT_258153</name>
</gene>
<dbReference type="SUPFAM" id="SSF51735">
    <property type="entry name" value="NAD(P)-binding Rossmann-fold domains"/>
    <property type="match status" value="1"/>
</dbReference>
<evidence type="ECO:0000256" key="2">
    <source>
        <dbReference type="ARBA" id="ARBA00022857"/>
    </source>
</evidence>
<sequence length="172" mass="18216">MSDQLRCTNKLSGLRVLIIGGTPGLGFGAAQALLEQNISELILSSGYPCNLADEANPPANVLNLFSQIGPLDPITFTAGDTPLLTSFLQPPFDRFKVAGMKPIPRGTVTSSYLAGLQGMMRGLALDQKPIRVNLVGSGGVDTEMWDLLEGEAREGVGNVGDIAEAHLYCSRN</sequence>
<organism evidence="4 5">
    <name type="scientific">Aspergillus pseudodeflectus</name>
    <dbReference type="NCBI Taxonomy" id="176178"/>
    <lineage>
        <taxon>Eukaryota</taxon>
        <taxon>Fungi</taxon>
        <taxon>Dikarya</taxon>
        <taxon>Ascomycota</taxon>
        <taxon>Pezizomycotina</taxon>
        <taxon>Eurotiomycetes</taxon>
        <taxon>Eurotiomycetidae</taxon>
        <taxon>Eurotiales</taxon>
        <taxon>Aspergillaceae</taxon>
        <taxon>Aspergillus</taxon>
        <taxon>Aspergillus subgen. Nidulantes</taxon>
    </lineage>
</organism>
<dbReference type="RefSeq" id="XP_070894520.1">
    <property type="nucleotide sequence ID" value="XM_071043478.1"/>
</dbReference>
<dbReference type="Pfam" id="PF23441">
    <property type="entry name" value="SDR"/>
    <property type="match status" value="2"/>
</dbReference>
<proteinExistence type="inferred from homology"/>
<comment type="similarity">
    <text evidence="1">Belongs to the short-chain dehydrogenases/reductases (SDR) family.</text>
</comment>
<dbReference type="PANTHER" id="PTHR43477:SF1">
    <property type="entry name" value="DIHYDROANTICAPSIN 7-DEHYDROGENASE"/>
    <property type="match status" value="1"/>
</dbReference>
<keyword evidence="3" id="KW-0560">Oxidoreductase</keyword>
<dbReference type="Proteomes" id="UP001610444">
    <property type="component" value="Unassembled WGS sequence"/>
</dbReference>
<dbReference type="EMBL" id="JBFXLR010000058">
    <property type="protein sequence ID" value="KAL2841334.1"/>
    <property type="molecule type" value="Genomic_DNA"/>
</dbReference>
<dbReference type="InterPro" id="IPR002347">
    <property type="entry name" value="SDR_fam"/>
</dbReference>
<evidence type="ECO:0000313" key="4">
    <source>
        <dbReference type="EMBL" id="KAL2841334.1"/>
    </source>
</evidence>
<name>A0ABR4JNW2_9EURO</name>
<dbReference type="InterPro" id="IPR057571">
    <property type="entry name" value="SDR_PhqE-like"/>
</dbReference>
<protein>
    <submittedName>
        <fullName evidence="4">Uncharacterized protein</fullName>
    </submittedName>
</protein>
<keyword evidence="5" id="KW-1185">Reference proteome</keyword>
<dbReference type="InterPro" id="IPR051122">
    <property type="entry name" value="SDR_DHRS6-like"/>
</dbReference>
<reference evidence="4 5" key="1">
    <citation type="submission" date="2024-07" db="EMBL/GenBank/DDBJ databases">
        <title>Section-level genome sequencing and comparative genomics of Aspergillus sections Usti and Cavernicolus.</title>
        <authorList>
            <consortium name="Lawrence Berkeley National Laboratory"/>
            <person name="Nybo J.L."/>
            <person name="Vesth T.C."/>
            <person name="Theobald S."/>
            <person name="Frisvad J.C."/>
            <person name="Larsen T.O."/>
            <person name="Kjaerboelling I."/>
            <person name="Rothschild-Mancinelli K."/>
            <person name="Lyhne E.K."/>
            <person name="Kogle M.E."/>
            <person name="Barry K."/>
            <person name="Clum A."/>
            <person name="Na H."/>
            <person name="Ledsgaard L."/>
            <person name="Lin J."/>
            <person name="Lipzen A."/>
            <person name="Kuo A."/>
            <person name="Riley R."/>
            <person name="Mondo S."/>
            <person name="LaButti K."/>
            <person name="Haridas S."/>
            <person name="Pangalinan J."/>
            <person name="Salamov A.A."/>
            <person name="Simmons B.A."/>
            <person name="Magnuson J.K."/>
            <person name="Chen J."/>
            <person name="Drula E."/>
            <person name="Henrissat B."/>
            <person name="Wiebenga A."/>
            <person name="Lubbers R.J."/>
            <person name="Gomes A.C."/>
            <person name="Macurrencykelacurrency M.R."/>
            <person name="Stajich J."/>
            <person name="Grigoriev I.V."/>
            <person name="Mortensen U.H."/>
            <person name="De vries R.P."/>
            <person name="Baker S.E."/>
            <person name="Andersen M.R."/>
        </authorList>
    </citation>
    <scope>NUCLEOTIDE SEQUENCE [LARGE SCALE GENOMIC DNA]</scope>
    <source>
        <strain evidence="4 5">CBS 756.74</strain>
    </source>
</reference>
<evidence type="ECO:0000313" key="5">
    <source>
        <dbReference type="Proteomes" id="UP001610444"/>
    </source>
</evidence>
<dbReference type="InterPro" id="IPR036291">
    <property type="entry name" value="NAD(P)-bd_dom_sf"/>
</dbReference>
<accession>A0ABR4JNW2</accession>
<keyword evidence="2" id="KW-0521">NADP</keyword>
<dbReference type="PRINTS" id="PR00081">
    <property type="entry name" value="GDHRDH"/>
</dbReference>
<comment type="caution">
    <text evidence="4">The sequence shown here is derived from an EMBL/GenBank/DDBJ whole genome shotgun (WGS) entry which is preliminary data.</text>
</comment>
<evidence type="ECO:0000256" key="1">
    <source>
        <dbReference type="ARBA" id="ARBA00006484"/>
    </source>
</evidence>
<dbReference type="PANTHER" id="PTHR43477">
    <property type="entry name" value="DIHYDROANTICAPSIN 7-DEHYDROGENASE"/>
    <property type="match status" value="1"/>
</dbReference>
<evidence type="ECO:0000256" key="3">
    <source>
        <dbReference type="ARBA" id="ARBA00023002"/>
    </source>
</evidence>
<dbReference type="Gene3D" id="3.40.50.720">
    <property type="entry name" value="NAD(P)-binding Rossmann-like Domain"/>
    <property type="match status" value="1"/>
</dbReference>
<dbReference type="GeneID" id="98158642"/>